<dbReference type="GO" id="GO:0005737">
    <property type="term" value="C:cytoplasm"/>
    <property type="evidence" value="ECO:0007669"/>
    <property type="project" value="TreeGrafter"/>
</dbReference>
<name>A0AAE0T7Y2_9BIVA</name>
<dbReference type="GO" id="GO:0046872">
    <property type="term" value="F:metal ion binding"/>
    <property type="evidence" value="ECO:0007669"/>
    <property type="project" value="UniProtKB-KW"/>
</dbReference>
<dbReference type="AlphaFoldDB" id="A0AAE0T7Y2"/>
<dbReference type="GO" id="GO:0005634">
    <property type="term" value="C:nucleus"/>
    <property type="evidence" value="ECO:0007669"/>
    <property type="project" value="TreeGrafter"/>
</dbReference>
<evidence type="ECO:0000313" key="3">
    <source>
        <dbReference type="EMBL" id="KAK3605394.1"/>
    </source>
</evidence>
<evidence type="ECO:0000256" key="2">
    <source>
        <dbReference type="ARBA" id="ARBA00022801"/>
    </source>
</evidence>
<evidence type="ECO:0008006" key="5">
    <source>
        <dbReference type="Google" id="ProtNLM"/>
    </source>
</evidence>
<organism evidence="3 4">
    <name type="scientific">Potamilus streckersoni</name>
    <dbReference type="NCBI Taxonomy" id="2493646"/>
    <lineage>
        <taxon>Eukaryota</taxon>
        <taxon>Metazoa</taxon>
        <taxon>Spiralia</taxon>
        <taxon>Lophotrochozoa</taxon>
        <taxon>Mollusca</taxon>
        <taxon>Bivalvia</taxon>
        <taxon>Autobranchia</taxon>
        <taxon>Heteroconchia</taxon>
        <taxon>Palaeoheterodonta</taxon>
        <taxon>Unionida</taxon>
        <taxon>Unionoidea</taxon>
        <taxon>Unionidae</taxon>
        <taxon>Ambleminae</taxon>
        <taxon>Lampsilini</taxon>
        <taxon>Potamilus</taxon>
    </lineage>
</organism>
<dbReference type="GO" id="GO:0016554">
    <property type="term" value="P:cytidine to uridine editing"/>
    <property type="evidence" value="ECO:0007669"/>
    <property type="project" value="TreeGrafter"/>
</dbReference>
<protein>
    <recommendedName>
        <fullName evidence="5">Cytidine deaminase</fullName>
    </recommendedName>
</protein>
<accession>A0AAE0T7Y2</accession>
<keyword evidence="2" id="KW-0378">Hydrolase</keyword>
<dbReference type="PANTHER" id="PTHR13857">
    <property type="entry name" value="MRNA EDITING ENZYME"/>
    <property type="match status" value="1"/>
</dbReference>
<proteinExistence type="predicted"/>
<evidence type="ECO:0000256" key="1">
    <source>
        <dbReference type="ARBA" id="ARBA00022723"/>
    </source>
</evidence>
<gene>
    <name evidence="3" type="ORF">CHS0354_036302</name>
</gene>
<keyword evidence="1" id="KW-0479">Metal-binding</keyword>
<keyword evidence="4" id="KW-1185">Reference proteome</keyword>
<reference evidence="3" key="3">
    <citation type="submission" date="2023-05" db="EMBL/GenBank/DDBJ databases">
        <authorList>
            <person name="Smith C.H."/>
        </authorList>
    </citation>
    <scope>NUCLEOTIDE SEQUENCE</scope>
    <source>
        <strain evidence="3">CHS0354</strain>
        <tissue evidence="3">Mantle</tissue>
    </source>
</reference>
<comment type="caution">
    <text evidence="3">The sequence shown here is derived from an EMBL/GenBank/DDBJ whole genome shotgun (WGS) entry which is preliminary data.</text>
</comment>
<dbReference type="Gene3D" id="3.40.140.10">
    <property type="entry name" value="Cytidine Deaminase, domain 2"/>
    <property type="match status" value="1"/>
</dbReference>
<dbReference type="GO" id="GO:0003723">
    <property type="term" value="F:RNA binding"/>
    <property type="evidence" value="ECO:0007669"/>
    <property type="project" value="TreeGrafter"/>
</dbReference>
<sequence>MFTNAKLRDYFKLFLIYRNNEDAGFTEQSILRERNSLYDWPNETILHYSVPSLRMRGTFKNTPARHAEILLLDALEEEFERRESEDESDSEDDGPEIIQIRVTQNYSPCEECADEIIDFIRDRRYKIRMSISFGTFYYFDFNKRGLVRLRKAGVNLQLIDQELRNKIEDTVFSELYKYHVSSNKMQDWLVTRNDMDKEYMEEIES</sequence>
<dbReference type="InterPro" id="IPR050610">
    <property type="entry name" value="APOBEC_Cyt_Deaminase"/>
</dbReference>
<reference evidence="3" key="1">
    <citation type="journal article" date="2021" name="Genome Biol. Evol.">
        <title>A High-Quality Reference Genome for a Parasitic Bivalve with Doubly Uniparental Inheritance (Bivalvia: Unionida).</title>
        <authorList>
            <person name="Smith C.H."/>
        </authorList>
    </citation>
    <scope>NUCLEOTIDE SEQUENCE</scope>
    <source>
        <strain evidence="3">CHS0354</strain>
    </source>
</reference>
<dbReference type="PANTHER" id="PTHR13857:SF42">
    <property type="entry name" value="SINGLE-STRANDED DNA CYTOSINE DEAMINASE-LIKE"/>
    <property type="match status" value="1"/>
</dbReference>
<reference evidence="3" key="2">
    <citation type="journal article" date="2021" name="Genome Biol. Evol.">
        <title>Developing a high-quality reference genome for a parasitic bivalve with doubly uniparental inheritance (Bivalvia: Unionida).</title>
        <authorList>
            <person name="Smith C.H."/>
        </authorList>
    </citation>
    <scope>NUCLEOTIDE SEQUENCE</scope>
    <source>
        <strain evidence="3">CHS0354</strain>
        <tissue evidence="3">Mantle</tissue>
    </source>
</reference>
<dbReference type="EMBL" id="JAEAOA010002126">
    <property type="protein sequence ID" value="KAK3605394.1"/>
    <property type="molecule type" value="Genomic_DNA"/>
</dbReference>
<dbReference type="GO" id="GO:0004126">
    <property type="term" value="F:cytidine deaminase activity"/>
    <property type="evidence" value="ECO:0007669"/>
    <property type="project" value="TreeGrafter"/>
</dbReference>
<evidence type="ECO:0000313" key="4">
    <source>
        <dbReference type="Proteomes" id="UP001195483"/>
    </source>
</evidence>
<dbReference type="Proteomes" id="UP001195483">
    <property type="component" value="Unassembled WGS sequence"/>
</dbReference>
<dbReference type="Pfam" id="PF18778">
    <property type="entry name" value="NAD1"/>
    <property type="match status" value="1"/>
</dbReference>